<protein>
    <submittedName>
        <fullName evidence="2">Uncharacterized protein LOC108680965</fullName>
    </submittedName>
</protein>
<feature type="non-terminal residue" evidence="2">
    <location>
        <position position="112"/>
    </location>
</feature>
<reference evidence="2" key="1">
    <citation type="submission" date="2025-08" db="UniProtKB">
        <authorList>
            <consortium name="RefSeq"/>
        </authorList>
    </citation>
    <scope>IDENTIFICATION</scope>
</reference>
<dbReference type="KEGG" id="hazt:108680965"/>
<dbReference type="RefSeq" id="XP_018025385.1">
    <property type="nucleotide sequence ID" value="XM_018169896.2"/>
</dbReference>
<dbReference type="GO" id="GO:0031593">
    <property type="term" value="F:polyubiquitin modification-dependent protein binding"/>
    <property type="evidence" value="ECO:0007669"/>
    <property type="project" value="TreeGrafter"/>
</dbReference>
<accession>A0A8B7PHA7</accession>
<sequence length="112" mass="12259">MCTNVSVVCPSVVYAAMLTELTCVPDIKEGFLLGSSTDYTCTQITDADMGAQTSHTTRHISSYLPMDGLGEMYSASGAVRDDTLARVTEFAHANHLSVVGWYRWRSCGDPWE</sequence>
<dbReference type="GeneID" id="108680965"/>
<keyword evidence="1" id="KW-1185">Reference proteome</keyword>
<dbReference type="InterPro" id="IPR023238">
    <property type="entry name" value="FAM175"/>
</dbReference>
<evidence type="ECO:0000313" key="1">
    <source>
        <dbReference type="Proteomes" id="UP000694843"/>
    </source>
</evidence>
<dbReference type="AlphaFoldDB" id="A0A8B7PHA7"/>
<dbReference type="OrthoDB" id="6358435at2759"/>
<name>A0A8B7PHA7_HYAAZ</name>
<dbReference type="Proteomes" id="UP000694843">
    <property type="component" value="Unplaced"/>
</dbReference>
<dbReference type="PANTHER" id="PTHR31728:SF5">
    <property type="entry name" value="OS07G0540200 PROTEIN"/>
    <property type="match status" value="1"/>
</dbReference>
<organism evidence="1 2">
    <name type="scientific">Hyalella azteca</name>
    <name type="common">Amphipod</name>
    <dbReference type="NCBI Taxonomy" id="294128"/>
    <lineage>
        <taxon>Eukaryota</taxon>
        <taxon>Metazoa</taxon>
        <taxon>Ecdysozoa</taxon>
        <taxon>Arthropoda</taxon>
        <taxon>Crustacea</taxon>
        <taxon>Multicrustacea</taxon>
        <taxon>Malacostraca</taxon>
        <taxon>Eumalacostraca</taxon>
        <taxon>Peracarida</taxon>
        <taxon>Amphipoda</taxon>
        <taxon>Senticaudata</taxon>
        <taxon>Talitrida</taxon>
        <taxon>Talitroidea</taxon>
        <taxon>Hyalellidae</taxon>
        <taxon>Hyalella</taxon>
    </lineage>
</organism>
<dbReference type="GO" id="GO:0005634">
    <property type="term" value="C:nucleus"/>
    <property type="evidence" value="ECO:0007669"/>
    <property type="project" value="TreeGrafter"/>
</dbReference>
<evidence type="ECO:0000313" key="2">
    <source>
        <dbReference type="RefSeq" id="XP_018025385.1"/>
    </source>
</evidence>
<dbReference type="PANTHER" id="PTHR31728">
    <property type="entry name" value="ABRAXAS FAMILY MEMBER"/>
    <property type="match status" value="1"/>
</dbReference>
<gene>
    <name evidence="2" type="primary">LOC108680965</name>
</gene>
<proteinExistence type="predicted"/>
<dbReference type="Pfam" id="PF21125">
    <property type="entry name" value="MPN_2A_DUB_like"/>
    <property type="match status" value="1"/>
</dbReference>